<keyword evidence="4" id="KW-0732">Signal</keyword>
<dbReference type="PANTHER" id="PTHR35803:SF2">
    <property type="entry name" value="RETAINING ALPHA-GALACTOSIDASE"/>
    <property type="match status" value="1"/>
</dbReference>
<dbReference type="InterPro" id="IPR008979">
    <property type="entry name" value="Galactose-bd-like_sf"/>
</dbReference>
<dbReference type="GO" id="GO:0030246">
    <property type="term" value="F:carbohydrate binding"/>
    <property type="evidence" value="ECO:0007669"/>
    <property type="project" value="InterPro"/>
</dbReference>
<evidence type="ECO:0000256" key="2">
    <source>
        <dbReference type="ARBA" id="ARBA00023295"/>
    </source>
</evidence>
<dbReference type="InterPro" id="IPR052720">
    <property type="entry name" value="Glycosyl_hydrolase_97"/>
</dbReference>
<keyword evidence="1 6" id="KW-0378">Hydrolase</keyword>
<evidence type="ECO:0000313" key="7">
    <source>
        <dbReference type="Proteomes" id="UP001239397"/>
    </source>
</evidence>
<dbReference type="Gene3D" id="3.20.20.70">
    <property type="entry name" value="Aldolase class I"/>
    <property type="match status" value="1"/>
</dbReference>
<keyword evidence="7" id="KW-1185">Reference proteome</keyword>
<name>A0A9Y2NI28_9PSEU</name>
<evidence type="ECO:0000256" key="1">
    <source>
        <dbReference type="ARBA" id="ARBA00022801"/>
    </source>
</evidence>
<dbReference type="InterPro" id="IPR013785">
    <property type="entry name" value="Aldolase_TIM"/>
</dbReference>
<evidence type="ECO:0000313" key="6">
    <source>
        <dbReference type="EMBL" id="WIY00318.1"/>
    </source>
</evidence>
<dbReference type="InterPro" id="IPR029486">
    <property type="entry name" value="GH97_N"/>
</dbReference>
<dbReference type="Pfam" id="PF10566">
    <property type="entry name" value="Glyco_hydro_97"/>
    <property type="match status" value="1"/>
</dbReference>
<feature type="chain" id="PRO_5040940436" evidence="4">
    <location>
        <begin position="25"/>
        <end position="866"/>
    </location>
</feature>
<feature type="region of interest" description="Disordered" evidence="3">
    <location>
        <begin position="737"/>
        <end position="756"/>
    </location>
</feature>
<dbReference type="InterPro" id="IPR013222">
    <property type="entry name" value="Glyco_hyd_98_carb-bd"/>
</dbReference>
<dbReference type="SUPFAM" id="SSF51445">
    <property type="entry name" value="(Trans)glycosidases"/>
    <property type="match status" value="1"/>
</dbReference>
<sequence length="866" mass="91833">MRRAVPALVVACAATLVAAMPADAADRWTVSLTGAVTAAVARTGEGGLTFAVSRGTATVLAPAPLGLRTKTADLTRDLRFLRRTDRIVDERYAMTTGKRLQRHARAAETTLSFTGAGETRLDVVVRAAAGGVAYRYVLPDGGTITGEASSFTLPAAAPAWLLPYSPNYEKVRVETTASGAQAGDYGFPSLFDTGDGGYTLLTESDVDGRYSGARLAHAAGTSAYAIKLADAAVTGSGPFATPWRVAITGDLATVTESTLVDDLAPPSRLADTSWVRPGKVAWSWLSEHDSPGDPVRQKQYAAFAARNGWPYLLIDEGWDASWVPDVIRYARARGVEVILWFRWNTLDTPAERAKWLPLVKSWGAAGIKVDFMDSDTQARFGFYDDIAKATAARHLMLNFHGATVPRGFQRTWPHVMSFEAVRGAEQFKTRAATNTMFPFTRNVVGSMDYTPTAFVVADRDTTDAHEVATFFVYESGWQHGADKPENYEARPEALHTLDQLPTVWDETRLLSGRPGREAVFARRSGDRWFVGGIEAGPATKVTAPLDFLGQGRWLADTLRDGPSGLLREKSTVTAGGQLTVPVAANGGFVTVLCPARPGRASCDQEVRQVPATRLSVTPPTAEGTSVEVSATFELPRGGASLYDIELAPITPAGWRVTGEPVFRPVLSAGQALAGTWRFTGGPAGTTDLPVAATYSFRGDPEHRPVHVEAATSAFIPPPAPTGTALVSGLPFLASSNGWGPVERDRSNGDTAEGDGHPLTIAGQTSAHGLGTNAPSSVTVWLGGACTAFSAVTGLDDEVGTEGSVAFRVVGDGRVLAETPVLRDADGAVPVTADVTGVRRLTLEVTDGGDDKDSDHADWADATVTCT</sequence>
<dbReference type="Gene3D" id="2.70.98.10">
    <property type="match status" value="1"/>
</dbReference>
<dbReference type="RefSeq" id="WP_285996789.1">
    <property type="nucleotide sequence ID" value="NZ_CP127295.1"/>
</dbReference>
<dbReference type="KEGG" id="amog:QRX60_40690"/>
<feature type="signal peptide" evidence="4">
    <location>
        <begin position="1"/>
        <end position="24"/>
    </location>
</feature>
<dbReference type="InterPro" id="IPR014718">
    <property type="entry name" value="GH-type_carb-bd"/>
</dbReference>
<dbReference type="Proteomes" id="UP001239397">
    <property type="component" value="Chromosome"/>
</dbReference>
<dbReference type="InterPro" id="IPR029483">
    <property type="entry name" value="GH97_C"/>
</dbReference>
<protein>
    <submittedName>
        <fullName evidence="6">Glycoside hydrolase family 97 catalytic domain-containing protein</fullName>
    </submittedName>
</protein>
<dbReference type="InterPro" id="IPR038637">
    <property type="entry name" value="NPCBM_sf"/>
</dbReference>
<accession>A0A9Y2NI28</accession>
<evidence type="ECO:0000256" key="3">
    <source>
        <dbReference type="SAM" id="MobiDB-lite"/>
    </source>
</evidence>
<gene>
    <name evidence="6" type="ORF">QRX60_40690</name>
</gene>
<dbReference type="GO" id="GO:0016798">
    <property type="term" value="F:hydrolase activity, acting on glycosyl bonds"/>
    <property type="evidence" value="ECO:0007669"/>
    <property type="project" value="UniProtKB-KW"/>
</dbReference>
<dbReference type="Pfam" id="PF08305">
    <property type="entry name" value="NPCBM"/>
    <property type="match status" value="1"/>
</dbReference>
<dbReference type="PANTHER" id="PTHR35803">
    <property type="entry name" value="GLUCAN 1,4-ALPHA-GLUCOSIDASE SUSB-RELATED"/>
    <property type="match status" value="1"/>
</dbReference>
<dbReference type="Pfam" id="PF14509">
    <property type="entry name" value="GH97_C"/>
    <property type="match status" value="1"/>
</dbReference>
<keyword evidence="2" id="KW-0326">Glycosidase</keyword>
<organism evidence="6 7">
    <name type="scientific">Amycolatopsis mongoliensis</name>
    <dbReference type="NCBI Taxonomy" id="715475"/>
    <lineage>
        <taxon>Bacteria</taxon>
        <taxon>Bacillati</taxon>
        <taxon>Actinomycetota</taxon>
        <taxon>Actinomycetes</taxon>
        <taxon>Pseudonocardiales</taxon>
        <taxon>Pseudonocardiaceae</taxon>
        <taxon>Amycolatopsis</taxon>
    </lineage>
</organism>
<dbReference type="EMBL" id="CP127295">
    <property type="protein sequence ID" value="WIY00318.1"/>
    <property type="molecule type" value="Genomic_DNA"/>
</dbReference>
<dbReference type="AlphaFoldDB" id="A0A9Y2NI28"/>
<dbReference type="SUPFAM" id="SSF49785">
    <property type="entry name" value="Galactose-binding domain-like"/>
    <property type="match status" value="1"/>
</dbReference>
<dbReference type="SMART" id="SM00776">
    <property type="entry name" value="NPCBM"/>
    <property type="match status" value="1"/>
</dbReference>
<reference evidence="6 7" key="1">
    <citation type="submission" date="2023-06" db="EMBL/GenBank/DDBJ databases">
        <authorList>
            <person name="Oyuntsetseg B."/>
            <person name="Kim S.B."/>
        </authorList>
    </citation>
    <scope>NUCLEOTIDE SEQUENCE [LARGE SCALE GENOMIC DNA]</scope>
    <source>
        <strain evidence="6 7">4-36</strain>
    </source>
</reference>
<evidence type="ECO:0000259" key="5">
    <source>
        <dbReference type="SMART" id="SM00776"/>
    </source>
</evidence>
<feature type="domain" description="Glycosyl hydrolase family 98 putative carbohydrate-binding module" evidence="5">
    <location>
        <begin position="720"/>
        <end position="865"/>
    </location>
</feature>
<dbReference type="InterPro" id="IPR019563">
    <property type="entry name" value="GH97_catalytic"/>
</dbReference>
<dbReference type="Gene3D" id="2.60.120.1060">
    <property type="entry name" value="NPCBM/NEW2 domain"/>
    <property type="match status" value="1"/>
</dbReference>
<dbReference type="Gene3D" id="2.60.40.1180">
    <property type="entry name" value="Golgi alpha-mannosidase II"/>
    <property type="match status" value="1"/>
</dbReference>
<dbReference type="Pfam" id="PF14508">
    <property type="entry name" value="GH97_N"/>
    <property type="match status" value="1"/>
</dbReference>
<dbReference type="InterPro" id="IPR017853">
    <property type="entry name" value="GH"/>
</dbReference>
<evidence type="ECO:0000256" key="4">
    <source>
        <dbReference type="SAM" id="SignalP"/>
    </source>
</evidence>
<proteinExistence type="predicted"/>
<dbReference type="InterPro" id="IPR013780">
    <property type="entry name" value="Glyco_hydro_b"/>
</dbReference>